<dbReference type="Pfam" id="PF10609">
    <property type="entry name" value="ParA"/>
    <property type="match status" value="1"/>
</dbReference>
<dbReference type="CDD" id="cd02037">
    <property type="entry name" value="Mrp_NBP35"/>
    <property type="match status" value="1"/>
</dbReference>
<keyword evidence="1" id="KW-0479">Metal-binding</keyword>
<dbReference type="InterPro" id="IPR019591">
    <property type="entry name" value="Mrp/NBP35_ATP-bd"/>
</dbReference>
<dbReference type="Gene3D" id="3.40.50.300">
    <property type="entry name" value="P-loop containing nucleotide triphosphate hydrolases"/>
    <property type="match status" value="1"/>
</dbReference>
<evidence type="ECO:0008006" key="7">
    <source>
        <dbReference type="Google" id="ProtNLM"/>
    </source>
</evidence>
<dbReference type="AlphaFoldDB" id="A0A381UJJ8"/>
<evidence type="ECO:0000256" key="4">
    <source>
        <dbReference type="ARBA" id="ARBA00023004"/>
    </source>
</evidence>
<dbReference type="SUPFAM" id="SSF52540">
    <property type="entry name" value="P-loop containing nucleoside triphosphate hydrolases"/>
    <property type="match status" value="1"/>
</dbReference>
<dbReference type="InterPro" id="IPR027417">
    <property type="entry name" value="P-loop_NTPase"/>
</dbReference>
<keyword evidence="5" id="KW-0411">Iron-sulfur</keyword>
<keyword evidence="4" id="KW-0408">Iron</keyword>
<dbReference type="HAMAP" id="MF_02040">
    <property type="entry name" value="Mrp_NBP35"/>
    <property type="match status" value="1"/>
</dbReference>
<dbReference type="InterPro" id="IPR033756">
    <property type="entry name" value="YlxH/NBP35"/>
</dbReference>
<dbReference type="GO" id="GO:0016226">
    <property type="term" value="P:iron-sulfur cluster assembly"/>
    <property type="evidence" value="ECO:0007669"/>
    <property type="project" value="InterPro"/>
</dbReference>
<evidence type="ECO:0000256" key="5">
    <source>
        <dbReference type="ARBA" id="ARBA00023014"/>
    </source>
</evidence>
<evidence type="ECO:0000256" key="3">
    <source>
        <dbReference type="ARBA" id="ARBA00022840"/>
    </source>
</evidence>
<evidence type="ECO:0000256" key="1">
    <source>
        <dbReference type="ARBA" id="ARBA00022723"/>
    </source>
</evidence>
<dbReference type="GO" id="GO:0140663">
    <property type="term" value="F:ATP-dependent FeS chaperone activity"/>
    <property type="evidence" value="ECO:0007669"/>
    <property type="project" value="InterPro"/>
</dbReference>
<accession>A0A381UJJ8</accession>
<gene>
    <name evidence="6" type="ORF">METZ01_LOCUS80765</name>
</gene>
<protein>
    <recommendedName>
        <fullName evidence="7">Iron-sulfur cluster carrier protein</fullName>
    </recommendedName>
</protein>
<name>A0A381UJJ8_9ZZZZ</name>
<dbReference type="GO" id="GO:0046872">
    <property type="term" value="F:metal ion binding"/>
    <property type="evidence" value="ECO:0007669"/>
    <property type="project" value="UniProtKB-KW"/>
</dbReference>
<dbReference type="PANTHER" id="PTHR42961:SF2">
    <property type="entry name" value="IRON-SULFUR PROTEIN NUBPL"/>
    <property type="match status" value="1"/>
</dbReference>
<evidence type="ECO:0000256" key="2">
    <source>
        <dbReference type="ARBA" id="ARBA00022741"/>
    </source>
</evidence>
<dbReference type="GO" id="GO:0005524">
    <property type="term" value="F:ATP binding"/>
    <property type="evidence" value="ECO:0007669"/>
    <property type="project" value="UniProtKB-KW"/>
</dbReference>
<keyword evidence="2" id="KW-0547">Nucleotide-binding</keyword>
<dbReference type="EMBL" id="UINC01006504">
    <property type="protein sequence ID" value="SVA27911.1"/>
    <property type="molecule type" value="Genomic_DNA"/>
</dbReference>
<keyword evidence="3" id="KW-0067">ATP-binding</keyword>
<dbReference type="PANTHER" id="PTHR42961">
    <property type="entry name" value="IRON-SULFUR PROTEIN NUBPL"/>
    <property type="match status" value="1"/>
</dbReference>
<organism evidence="6">
    <name type="scientific">marine metagenome</name>
    <dbReference type="NCBI Taxonomy" id="408172"/>
    <lineage>
        <taxon>unclassified sequences</taxon>
        <taxon>metagenomes</taxon>
        <taxon>ecological metagenomes</taxon>
    </lineage>
</organism>
<dbReference type="InterPro" id="IPR044304">
    <property type="entry name" value="NUBPL-like"/>
</dbReference>
<reference evidence="6" key="1">
    <citation type="submission" date="2018-05" db="EMBL/GenBank/DDBJ databases">
        <authorList>
            <person name="Lanie J.A."/>
            <person name="Ng W.-L."/>
            <person name="Kazmierczak K.M."/>
            <person name="Andrzejewski T.M."/>
            <person name="Davidsen T.M."/>
            <person name="Wayne K.J."/>
            <person name="Tettelin H."/>
            <person name="Glass J.I."/>
            <person name="Rusch D."/>
            <person name="Podicherti R."/>
            <person name="Tsui H.-C.T."/>
            <person name="Winkler M.E."/>
        </authorList>
    </citation>
    <scope>NUCLEOTIDE SEQUENCE</scope>
</reference>
<proteinExistence type="inferred from homology"/>
<dbReference type="GO" id="GO:0051539">
    <property type="term" value="F:4 iron, 4 sulfur cluster binding"/>
    <property type="evidence" value="ECO:0007669"/>
    <property type="project" value="TreeGrafter"/>
</dbReference>
<evidence type="ECO:0000313" key="6">
    <source>
        <dbReference type="EMBL" id="SVA27911.1"/>
    </source>
</evidence>
<sequence length="293" mass="31964">MKTYEDLEGDGGSNIIGQVVQLGEKLRSRLDRIKHKVALMSGKGGVGKSSITANIASCLADRGYKVGILDADLNGPSIGHLLGVGNDLKLETKDEGIEPGNGYQGIKIMSMDMLLKSEDTPVMWTEEADATAVWVSTMESTAIRELLADTNWGKLDYLLIDMPPGSDRIDNIRSLIPELAGAVEITIPSMLSQHIVTKSITKNNKMGVPIIGLVENMATYVCPHCEKEGKLFAGEDVQKLTERKEIPYIGKIPFDTRVSQSKSGNLFYSEFKDSVTAKAIAETVDNIENFIKK</sequence>